<dbReference type="PROSITE" id="PS50883">
    <property type="entry name" value="EAL"/>
    <property type="match status" value="1"/>
</dbReference>
<dbReference type="Proteomes" id="UP000233293">
    <property type="component" value="Unassembled WGS sequence"/>
</dbReference>
<dbReference type="InterPro" id="IPR001633">
    <property type="entry name" value="EAL_dom"/>
</dbReference>
<dbReference type="CDD" id="cd01949">
    <property type="entry name" value="GGDEF"/>
    <property type="match status" value="1"/>
</dbReference>
<evidence type="ECO:0000259" key="2">
    <source>
        <dbReference type="PROSITE" id="PS50113"/>
    </source>
</evidence>
<dbReference type="InterPro" id="IPR000160">
    <property type="entry name" value="GGDEF_dom"/>
</dbReference>
<reference evidence="6" key="1">
    <citation type="submission" date="2017-12" db="EMBL/GenBank/DDBJ databases">
        <title>Draft genome sequence of Telmatospirillum siberiense 26-4b1T, an acidotolerant peatland alphaproteobacterium potentially involved in sulfur cycling.</title>
        <authorList>
            <person name="Hausmann B."/>
            <person name="Pjevac P."/>
            <person name="Schreck K."/>
            <person name="Herbold C.W."/>
            <person name="Daims H."/>
            <person name="Wagner M."/>
            <person name="Pester M."/>
            <person name="Loy A."/>
        </authorList>
    </citation>
    <scope>NUCLEOTIDE SEQUENCE [LARGE SCALE GENOMIC DNA]</scope>
    <source>
        <strain evidence="6">26-4b1</strain>
    </source>
</reference>
<dbReference type="Gene3D" id="3.20.20.450">
    <property type="entry name" value="EAL domain"/>
    <property type="match status" value="1"/>
</dbReference>
<dbReference type="InterPro" id="IPR043128">
    <property type="entry name" value="Rev_trsase/Diguanyl_cyclase"/>
</dbReference>
<dbReference type="Gene3D" id="3.30.70.270">
    <property type="match status" value="1"/>
</dbReference>
<dbReference type="Pfam" id="PF00563">
    <property type="entry name" value="EAL"/>
    <property type="match status" value="1"/>
</dbReference>
<dbReference type="FunFam" id="3.30.70.270:FF:000001">
    <property type="entry name" value="Diguanylate cyclase domain protein"/>
    <property type="match status" value="1"/>
</dbReference>
<dbReference type="SMART" id="SM00267">
    <property type="entry name" value="GGDEF"/>
    <property type="match status" value="1"/>
</dbReference>
<feature type="domain" description="GGDEF" evidence="4">
    <location>
        <begin position="246"/>
        <end position="379"/>
    </location>
</feature>
<evidence type="ECO:0000259" key="3">
    <source>
        <dbReference type="PROSITE" id="PS50883"/>
    </source>
</evidence>
<protein>
    <submittedName>
        <fullName evidence="5">Diguanylate cyclase</fullName>
    </submittedName>
</protein>
<name>A0A2N3Q0K4_9PROT</name>
<dbReference type="CDD" id="cd01948">
    <property type="entry name" value="EAL"/>
    <property type="match status" value="1"/>
</dbReference>
<dbReference type="InterPro" id="IPR052155">
    <property type="entry name" value="Biofilm_reg_signaling"/>
</dbReference>
<evidence type="ECO:0000259" key="4">
    <source>
        <dbReference type="PROSITE" id="PS50887"/>
    </source>
</evidence>
<dbReference type="Pfam" id="PF00990">
    <property type="entry name" value="GGDEF"/>
    <property type="match status" value="1"/>
</dbReference>
<feature type="domain" description="PAC" evidence="2">
    <location>
        <begin position="162"/>
        <end position="214"/>
    </location>
</feature>
<dbReference type="InterPro" id="IPR035965">
    <property type="entry name" value="PAS-like_dom_sf"/>
</dbReference>
<dbReference type="SUPFAM" id="SSF141868">
    <property type="entry name" value="EAL domain-like"/>
    <property type="match status" value="1"/>
</dbReference>
<dbReference type="Pfam" id="PF08448">
    <property type="entry name" value="PAS_4"/>
    <property type="match status" value="1"/>
</dbReference>
<organism evidence="5 6">
    <name type="scientific">Telmatospirillum siberiense</name>
    <dbReference type="NCBI Taxonomy" id="382514"/>
    <lineage>
        <taxon>Bacteria</taxon>
        <taxon>Pseudomonadati</taxon>
        <taxon>Pseudomonadota</taxon>
        <taxon>Alphaproteobacteria</taxon>
        <taxon>Rhodospirillales</taxon>
        <taxon>Rhodospirillaceae</taxon>
        <taxon>Telmatospirillum</taxon>
    </lineage>
</organism>
<keyword evidence="6" id="KW-1185">Reference proteome</keyword>
<evidence type="ECO:0000313" key="6">
    <source>
        <dbReference type="Proteomes" id="UP000233293"/>
    </source>
</evidence>
<dbReference type="InterPro" id="IPR035919">
    <property type="entry name" value="EAL_sf"/>
</dbReference>
<dbReference type="PROSITE" id="PS50113">
    <property type="entry name" value="PAC"/>
    <property type="match status" value="1"/>
</dbReference>
<dbReference type="SUPFAM" id="SSF55073">
    <property type="entry name" value="Nucleotide cyclase"/>
    <property type="match status" value="1"/>
</dbReference>
<dbReference type="NCBIfam" id="TIGR00254">
    <property type="entry name" value="GGDEF"/>
    <property type="match status" value="1"/>
</dbReference>
<dbReference type="PANTHER" id="PTHR44757">
    <property type="entry name" value="DIGUANYLATE CYCLASE DGCP"/>
    <property type="match status" value="1"/>
</dbReference>
<dbReference type="AlphaFoldDB" id="A0A2N3Q0K4"/>
<dbReference type="InterPro" id="IPR000700">
    <property type="entry name" value="PAS-assoc_C"/>
</dbReference>
<dbReference type="PROSITE" id="PS50887">
    <property type="entry name" value="GGDEF"/>
    <property type="match status" value="1"/>
</dbReference>
<dbReference type="GO" id="GO:0071732">
    <property type="term" value="P:cellular response to nitric oxide"/>
    <property type="evidence" value="ECO:0007669"/>
    <property type="project" value="UniProtKB-ARBA"/>
</dbReference>
<proteinExistence type="predicted"/>
<sequence length="650" mass="72934">MANHTIYGNQHRALASRRGLPLKCHHMSSDFSVQTSFPNSERDIVPESYGEVTDCAGSKRPFSLEDLAEAIQSDTGSAEDLRLQKEWLTTLIDALPDIVCFKDANNRCLVANRFYLDLFRLDSNDYVNRTAQELSRQSPFYERFMTTCGTTDEQAWNDRRPISFEQTIPLLEGGEKIFDIQKVPLFNGDGGRKGLVMIGRDVTERKLAAARIHHLAHHDSLTSLPNRVLFQERMRDALAQARRSGCMMALLLLDLDKFKEVNDTLGHPVGDLLLRAVAKRLLSCVRETDTVARLGGDEFAVLLTNLSDADGASTVAETIIRNIAEPFGLDDNEVVSGVSAGITIFPDDGPDAQDLLKNADLALYRSKNEGRGRYHFYVAEMDQEVQNRKAIERDLRHALATDQLCLHYQPLVDLENGAILGAEALVRWFHPERGSIPPSIFIPVAERSELIFRLGRWVLLRACMQIQTWHSQGLPPLQISVNLSPAQFRHPDLLDTIRSIIEQTGVDPAQLQLEITETIAMTNFDYSVQVLREMRDMGLSIAIDDFGTGYSSLNYLRHFPVDKLKIDRSFVVDFDHHPGNDAIVRAIVNLGHGIGAKVNVEGIETAEQLSFMRDLACDECQGFYFSRALPAEEYARLVTLADPWVQDGPK</sequence>
<dbReference type="InterPro" id="IPR029787">
    <property type="entry name" value="Nucleotide_cyclase"/>
</dbReference>
<feature type="domain" description="EAL" evidence="3">
    <location>
        <begin position="388"/>
        <end position="642"/>
    </location>
</feature>
<dbReference type="OrthoDB" id="7251575at2"/>
<evidence type="ECO:0000256" key="1">
    <source>
        <dbReference type="ARBA" id="ARBA00051114"/>
    </source>
</evidence>
<evidence type="ECO:0000313" key="5">
    <source>
        <dbReference type="EMBL" id="PKU26187.1"/>
    </source>
</evidence>
<gene>
    <name evidence="5" type="ORF">CWS72_03420</name>
</gene>
<comment type="catalytic activity">
    <reaction evidence="1">
        <text>3',3'-c-di-GMP + H2O = 5'-phosphoguanylyl(3'-&gt;5')guanosine + H(+)</text>
        <dbReference type="Rhea" id="RHEA:24902"/>
        <dbReference type="ChEBI" id="CHEBI:15377"/>
        <dbReference type="ChEBI" id="CHEBI:15378"/>
        <dbReference type="ChEBI" id="CHEBI:58754"/>
        <dbReference type="ChEBI" id="CHEBI:58805"/>
        <dbReference type="EC" id="3.1.4.52"/>
    </reaction>
    <physiologicalReaction direction="left-to-right" evidence="1">
        <dbReference type="Rhea" id="RHEA:24903"/>
    </physiologicalReaction>
</comment>
<dbReference type="SMART" id="SM00052">
    <property type="entry name" value="EAL"/>
    <property type="match status" value="1"/>
</dbReference>
<dbReference type="Gene3D" id="3.30.450.20">
    <property type="entry name" value="PAS domain"/>
    <property type="match status" value="1"/>
</dbReference>
<dbReference type="FunFam" id="3.20.20.450:FF:000001">
    <property type="entry name" value="Cyclic di-GMP phosphodiesterase yahA"/>
    <property type="match status" value="1"/>
</dbReference>
<dbReference type="NCBIfam" id="TIGR00229">
    <property type="entry name" value="sensory_box"/>
    <property type="match status" value="1"/>
</dbReference>
<dbReference type="PANTHER" id="PTHR44757:SF2">
    <property type="entry name" value="BIOFILM ARCHITECTURE MAINTENANCE PROTEIN MBAA"/>
    <property type="match status" value="1"/>
</dbReference>
<dbReference type="GO" id="GO:0071111">
    <property type="term" value="F:cyclic-guanylate-specific phosphodiesterase activity"/>
    <property type="evidence" value="ECO:0007669"/>
    <property type="project" value="UniProtKB-EC"/>
</dbReference>
<comment type="caution">
    <text evidence="5">The sequence shown here is derived from an EMBL/GenBank/DDBJ whole genome shotgun (WGS) entry which is preliminary data.</text>
</comment>
<dbReference type="EMBL" id="PIUM01000002">
    <property type="protein sequence ID" value="PKU26187.1"/>
    <property type="molecule type" value="Genomic_DNA"/>
</dbReference>
<dbReference type="SUPFAM" id="SSF55785">
    <property type="entry name" value="PYP-like sensor domain (PAS domain)"/>
    <property type="match status" value="1"/>
</dbReference>
<dbReference type="InterPro" id="IPR013656">
    <property type="entry name" value="PAS_4"/>
</dbReference>
<accession>A0A2N3Q0K4</accession>
<dbReference type="InterPro" id="IPR000014">
    <property type="entry name" value="PAS"/>
</dbReference>